<evidence type="ECO:0000313" key="3">
    <source>
        <dbReference type="EMBL" id="GAA0527105.1"/>
    </source>
</evidence>
<evidence type="ECO:0000313" key="4">
    <source>
        <dbReference type="EMBL" id="GGI98681.1"/>
    </source>
</evidence>
<dbReference type="SMART" id="SM00062">
    <property type="entry name" value="PBPb"/>
    <property type="match status" value="1"/>
</dbReference>
<dbReference type="PANTHER" id="PTHR35936">
    <property type="entry name" value="MEMBRANE-BOUND LYTIC MUREIN TRANSGLYCOSYLASE F"/>
    <property type="match status" value="1"/>
</dbReference>
<proteinExistence type="predicted"/>
<gene>
    <name evidence="3" type="ORF">GCM10009545_31790</name>
    <name evidence="4" type="ORF">GCM10011581_39840</name>
</gene>
<protein>
    <submittedName>
        <fullName evidence="4">ABC transporter substrate-binding protein</fullName>
    </submittedName>
    <submittedName>
        <fullName evidence="3">Transporter substrate-binding domain-containing protein</fullName>
    </submittedName>
</protein>
<evidence type="ECO:0000313" key="5">
    <source>
        <dbReference type="Proteomes" id="UP000597989"/>
    </source>
</evidence>
<feature type="domain" description="Solute-binding protein family 3/N-terminal" evidence="2">
    <location>
        <begin position="51"/>
        <end position="266"/>
    </location>
</feature>
<accession>A0A917NGG0</accession>
<sequence>MKKSTKQSLGVLALVIVAVLGGWVGSGFRGGGAADGIEANQWMNKIRQRGELRVGVAIAPPMTDERNGVLGGPNLIPLQDLAEQLGVRLTPVPADWSNIVAGLQADRYDVAANLDQTLQRAVSIQFTDPVYEYQGVFVVASSSPLNSSAAILAAGQPVATAQGSATGAAVRAAGAQLVELAEYTDALQAVQAGRAIAEFTDLPTAVSQVQANPAFKIVVPDPPIYSAYSAYGVPRDIDPQSMRTLNIAINNARANGSLDRAYAEVNYRTIDKLGDLQKK</sequence>
<evidence type="ECO:0000256" key="1">
    <source>
        <dbReference type="ARBA" id="ARBA00022729"/>
    </source>
</evidence>
<reference evidence="4" key="3">
    <citation type="submission" date="2020-09" db="EMBL/GenBank/DDBJ databases">
        <authorList>
            <person name="Sun Q."/>
            <person name="Zhou Y."/>
        </authorList>
    </citation>
    <scope>NUCLEOTIDE SEQUENCE</scope>
    <source>
        <strain evidence="4">CGMCC 4.7206</strain>
    </source>
</reference>
<dbReference type="Proteomes" id="UP001500220">
    <property type="component" value="Unassembled WGS sequence"/>
</dbReference>
<dbReference type="Pfam" id="PF00497">
    <property type="entry name" value="SBP_bac_3"/>
    <property type="match status" value="1"/>
</dbReference>
<dbReference type="EMBL" id="BAAAHC010000012">
    <property type="protein sequence ID" value="GAA0527105.1"/>
    <property type="molecule type" value="Genomic_DNA"/>
</dbReference>
<comment type="caution">
    <text evidence="4">The sequence shown here is derived from an EMBL/GenBank/DDBJ whole genome shotgun (WGS) entry which is preliminary data.</text>
</comment>
<reference evidence="4 5" key="1">
    <citation type="journal article" date="2014" name="Int. J. Syst. Evol. Microbiol.">
        <title>Complete genome sequence of Corynebacterium casei LMG S-19264T (=DSM 44701T), isolated from a smear-ripened cheese.</title>
        <authorList>
            <consortium name="US DOE Joint Genome Institute (JGI-PGF)"/>
            <person name="Walter F."/>
            <person name="Albersmeier A."/>
            <person name="Kalinowski J."/>
            <person name="Ruckert C."/>
        </authorList>
    </citation>
    <scope>NUCLEOTIDE SEQUENCE [LARGE SCALE GENOMIC DNA]</scope>
    <source>
        <strain evidence="4 5">CGMCC 4.7206</strain>
    </source>
</reference>
<reference evidence="3 6" key="2">
    <citation type="journal article" date="2019" name="Int. J. Syst. Evol. Microbiol.">
        <title>The Global Catalogue of Microorganisms (GCM) 10K type strain sequencing project: providing services to taxonomists for standard genome sequencing and annotation.</title>
        <authorList>
            <consortium name="The Broad Institute Genomics Platform"/>
            <consortium name="The Broad Institute Genome Sequencing Center for Infectious Disease"/>
            <person name="Wu L."/>
            <person name="Ma J."/>
        </authorList>
    </citation>
    <scope>NUCLEOTIDE SEQUENCE [LARGE SCALE GENOMIC DNA]</scope>
    <source>
        <strain evidence="3 6">JCM 10664</strain>
    </source>
</reference>
<keyword evidence="1" id="KW-0732">Signal</keyword>
<dbReference type="SUPFAM" id="SSF53850">
    <property type="entry name" value="Periplasmic binding protein-like II"/>
    <property type="match status" value="1"/>
</dbReference>
<dbReference type="AlphaFoldDB" id="A0A917NGG0"/>
<reference evidence="3" key="4">
    <citation type="submission" date="2023-12" db="EMBL/GenBank/DDBJ databases">
        <authorList>
            <person name="Sun Q."/>
            <person name="Inoue M."/>
        </authorList>
    </citation>
    <scope>NUCLEOTIDE SEQUENCE</scope>
    <source>
        <strain evidence="3">JCM 10664</strain>
    </source>
</reference>
<keyword evidence="6" id="KW-1185">Reference proteome</keyword>
<organism evidence="4 5">
    <name type="scientific">Saccharopolyspora thermophila</name>
    <dbReference type="NCBI Taxonomy" id="89367"/>
    <lineage>
        <taxon>Bacteria</taxon>
        <taxon>Bacillati</taxon>
        <taxon>Actinomycetota</taxon>
        <taxon>Actinomycetes</taxon>
        <taxon>Pseudonocardiales</taxon>
        <taxon>Pseudonocardiaceae</taxon>
        <taxon>Saccharopolyspora</taxon>
    </lineage>
</organism>
<dbReference type="Proteomes" id="UP000597989">
    <property type="component" value="Unassembled WGS sequence"/>
</dbReference>
<name>A0A917NGG0_9PSEU</name>
<dbReference type="EMBL" id="BMMT01000016">
    <property type="protein sequence ID" value="GGI98681.1"/>
    <property type="molecule type" value="Genomic_DNA"/>
</dbReference>
<dbReference type="InterPro" id="IPR001638">
    <property type="entry name" value="Solute-binding_3/MltF_N"/>
</dbReference>
<dbReference type="RefSeq" id="WP_188989955.1">
    <property type="nucleotide sequence ID" value="NZ_BAAAHC010000012.1"/>
</dbReference>
<evidence type="ECO:0000313" key="6">
    <source>
        <dbReference type="Proteomes" id="UP001500220"/>
    </source>
</evidence>
<evidence type="ECO:0000259" key="2">
    <source>
        <dbReference type="SMART" id="SM00062"/>
    </source>
</evidence>
<dbReference type="PANTHER" id="PTHR35936:SF19">
    <property type="entry name" value="AMINO-ACID-BINDING PROTEIN YXEM-RELATED"/>
    <property type="match status" value="1"/>
</dbReference>
<dbReference type="Gene3D" id="3.40.190.10">
    <property type="entry name" value="Periplasmic binding protein-like II"/>
    <property type="match status" value="2"/>
</dbReference>